<evidence type="ECO:0000313" key="2">
    <source>
        <dbReference type="EMBL" id="MBC2600534.1"/>
    </source>
</evidence>
<comment type="caution">
    <text evidence="2">The sequence shown here is derived from an EMBL/GenBank/DDBJ whole genome shotgun (WGS) entry which is preliminary data.</text>
</comment>
<keyword evidence="3" id="KW-1185">Reference proteome</keyword>
<reference evidence="2 3" key="1">
    <citation type="submission" date="2020-07" db="EMBL/GenBank/DDBJ databases">
        <authorList>
            <person name="Feng X."/>
        </authorList>
    </citation>
    <scope>NUCLEOTIDE SEQUENCE [LARGE SCALE GENOMIC DNA]</scope>
    <source>
        <strain evidence="2 3">JCM14086</strain>
    </source>
</reference>
<dbReference type="RefSeq" id="WP_185691277.1">
    <property type="nucleotide sequence ID" value="NZ_JACHVA010000022.1"/>
</dbReference>
<keyword evidence="1" id="KW-0812">Transmembrane</keyword>
<dbReference type="EMBL" id="JACHVA010000022">
    <property type="protein sequence ID" value="MBC2600534.1"/>
    <property type="molecule type" value="Genomic_DNA"/>
</dbReference>
<accession>A0A7X1AVI8</accession>
<dbReference type="Proteomes" id="UP000525652">
    <property type="component" value="Unassembled WGS sequence"/>
</dbReference>
<organism evidence="2 3">
    <name type="scientific">Puniceicoccus vermicola</name>
    <dbReference type="NCBI Taxonomy" id="388746"/>
    <lineage>
        <taxon>Bacteria</taxon>
        <taxon>Pseudomonadati</taxon>
        <taxon>Verrucomicrobiota</taxon>
        <taxon>Opitutia</taxon>
        <taxon>Puniceicoccales</taxon>
        <taxon>Puniceicoccaceae</taxon>
        <taxon>Puniceicoccus</taxon>
    </lineage>
</organism>
<name>A0A7X1AVI8_9BACT</name>
<sequence>MDHKINNRQNIDDFKFCFGFCGVLNNGKLDLEECGLLGRLLKELFDFAQESVLVLVDGVLRIKELTAEIRELLLRLLDLSLGFGLVLQLCRLAGYGLEGLDLNVEVFDLDFEAAFAVVGPAFQFVHLFVEVVSVLLGNLSENRLGGRFGQLAEIGWVIVGCFNRGRNGEKAIALLRVEGRTVVCAVGPDEVVLGLGAVDGEFRQDKVP</sequence>
<keyword evidence="1" id="KW-0472">Membrane</keyword>
<gene>
    <name evidence="2" type="ORF">H5P30_01930</name>
</gene>
<evidence type="ECO:0000256" key="1">
    <source>
        <dbReference type="SAM" id="Phobius"/>
    </source>
</evidence>
<protein>
    <submittedName>
        <fullName evidence="2">Uncharacterized protein</fullName>
    </submittedName>
</protein>
<proteinExistence type="predicted"/>
<feature type="transmembrane region" description="Helical" evidence="1">
    <location>
        <begin position="72"/>
        <end position="94"/>
    </location>
</feature>
<dbReference type="AlphaFoldDB" id="A0A7X1AVI8"/>
<evidence type="ECO:0000313" key="3">
    <source>
        <dbReference type="Proteomes" id="UP000525652"/>
    </source>
</evidence>
<keyword evidence="1" id="KW-1133">Transmembrane helix</keyword>
<feature type="transmembrane region" description="Helical" evidence="1">
    <location>
        <begin position="114"/>
        <end position="137"/>
    </location>
</feature>